<evidence type="ECO:0000259" key="2">
    <source>
        <dbReference type="Pfam" id="PF20434"/>
    </source>
</evidence>
<dbReference type="PANTHER" id="PTHR48081:SF13">
    <property type="entry name" value="ALPHA_BETA HYDROLASE"/>
    <property type="match status" value="1"/>
</dbReference>
<dbReference type="SUPFAM" id="SSF53474">
    <property type="entry name" value="alpha/beta-Hydrolases"/>
    <property type="match status" value="1"/>
</dbReference>
<gene>
    <name evidence="3" type="ORF">CLSA_c31540</name>
</gene>
<dbReference type="InterPro" id="IPR050300">
    <property type="entry name" value="GDXG_lipolytic_enzyme"/>
</dbReference>
<dbReference type="AlphaFoldDB" id="U5MU52"/>
<sequence>MKKFLKKLFLILFLVIMIFILIFHKRLLLCYGIAEKYISLQKNISSTKNLDIRVASNSMDYKNVVYKNTNGVPLTLDIYGPSKNIYKSSPVIVYVHGGSWAYGDKTIPDALSPVLDTFRSEGYTIISTSYELMRNKENFNKQICDVKDTIRWIYKNQSTYNLDTNEIGVLGVSSGAHLSLMAGYSNDKDFTDDPDLTAYSSKVKYLIDFSGPTDLGLLNTSNLNADLSRIFSSITNKSEIIDKFNPINYINSNTPKTLIIHSKADSIVPYKSSEELYSKCNESGVKAQLISLDSSAHDLSDISSDDIISMSKGLLSFIVLNSPL</sequence>
<name>U5MU52_CLOSA</name>
<dbReference type="Proteomes" id="UP000017118">
    <property type="component" value="Chromosome"/>
</dbReference>
<dbReference type="PATRIC" id="fig|1345695.10.peg.4481"/>
<dbReference type="OrthoDB" id="24847at2"/>
<keyword evidence="1" id="KW-0378">Hydrolase</keyword>
<proteinExistence type="predicted"/>
<dbReference type="KEGG" id="csb:CLSA_c31540"/>
<dbReference type="RefSeq" id="WP_022747263.1">
    <property type="nucleotide sequence ID" value="NC_022571.1"/>
</dbReference>
<keyword evidence="4" id="KW-1185">Reference proteome</keyword>
<dbReference type="InterPro" id="IPR049492">
    <property type="entry name" value="BD-FAE-like_dom"/>
</dbReference>
<dbReference type="InterPro" id="IPR029058">
    <property type="entry name" value="AB_hydrolase_fold"/>
</dbReference>
<dbReference type="Gene3D" id="3.40.50.1820">
    <property type="entry name" value="alpha/beta hydrolase"/>
    <property type="match status" value="1"/>
</dbReference>
<organism evidence="3 4">
    <name type="scientific">Clostridium saccharobutylicum DSM 13864</name>
    <dbReference type="NCBI Taxonomy" id="1345695"/>
    <lineage>
        <taxon>Bacteria</taxon>
        <taxon>Bacillati</taxon>
        <taxon>Bacillota</taxon>
        <taxon>Clostridia</taxon>
        <taxon>Eubacteriales</taxon>
        <taxon>Clostridiaceae</taxon>
        <taxon>Clostridium</taxon>
    </lineage>
</organism>
<dbReference type="HOGENOM" id="CLU_012494_4_0_9"/>
<feature type="domain" description="BD-FAE-like" evidence="2">
    <location>
        <begin position="76"/>
        <end position="279"/>
    </location>
</feature>
<dbReference type="GeneID" id="55475507"/>
<dbReference type="EMBL" id="CP006721">
    <property type="protein sequence ID" value="AGX44120.1"/>
    <property type="molecule type" value="Genomic_DNA"/>
</dbReference>
<accession>U5MU52</accession>
<dbReference type="Pfam" id="PF20434">
    <property type="entry name" value="BD-FAE"/>
    <property type="match status" value="1"/>
</dbReference>
<reference evidence="3 4" key="1">
    <citation type="journal article" date="2013" name="Genome Announc.">
        <title>Complete Genome Sequence of the Solvent Producer Clostridium saccharobutylicum NCP262 (DSM 13864).</title>
        <authorList>
            <person name="Poehlein A."/>
            <person name="Hartwich K."/>
            <person name="Krabben P."/>
            <person name="Ehrenreich A."/>
            <person name="Liebl W."/>
            <person name="Durre P."/>
            <person name="Gottschalk G."/>
            <person name="Daniel R."/>
        </authorList>
    </citation>
    <scope>NUCLEOTIDE SEQUENCE [LARGE SCALE GENOMIC DNA]</scope>
    <source>
        <strain evidence="3">DSM 13864</strain>
    </source>
</reference>
<dbReference type="eggNOG" id="COG0657">
    <property type="taxonomic scope" value="Bacteria"/>
</dbReference>
<evidence type="ECO:0000313" key="4">
    <source>
        <dbReference type="Proteomes" id="UP000017118"/>
    </source>
</evidence>
<dbReference type="PANTHER" id="PTHR48081">
    <property type="entry name" value="AB HYDROLASE SUPERFAMILY PROTEIN C4A8.06C"/>
    <property type="match status" value="1"/>
</dbReference>
<evidence type="ECO:0000256" key="1">
    <source>
        <dbReference type="ARBA" id="ARBA00022801"/>
    </source>
</evidence>
<evidence type="ECO:0000313" key="3">
    <source>
        <dbReference type="EMBL" id="AGX44120.1"/>
    </source>
</evidence>
<dbReference type="GO" id="GO:0016787">
    <property type="term" value="F:hydrolase activity"/>
    <property type="evidence" value="ECO:0007669"/>
    <property type="project" value="UniProtKB-KW"/>
</dbReference>
<protein>
    <submittedName>
        <fullName evidence="3">Esterase/lipase</fullName>
    </submittedName>
</protein>